<evidence type="ECO:0000256" key="2">
    <source>
        <dbReference type="ARBA" id="ARBA00022527"/>
    </source>
</evidence>
<keyword evidence="6" id="KW-0418">Kinase</keyword>
<dbReference type="EC" id="2.7.11.1" evidence="1"/>
<dbReference type="InterPro" id="IPR003609">
    <property type="entry name" value="Pan_app"/>
</dbReference>
<evidence type="ECO:0000256" key="10">
    <source>
        <dbReference type="ARBA" id="ARBA00047899"/>
    </source>
</evidence>
<comment type="catalytic activity">
    <reaction evidence="11">
        <text>L-seryl-[protein] + ATP = O-phospho-L-seryl-[protein] + ADP + H(+)</text>
        <dbReference type="Rhea" id="RHEA:17989"/>
        <dbReference type="Rhea" id="RHEA-COMP:9863"/>
        <dbReference type="Rhea" id="RHEA-COMP:11604"/>
        <dbReference type="ChEBI" id="CHEBI:15378"/>
        <dbReference type="ChEBI" id="CHEBI:29999"/>
        <dbReference type="ChEBI" id="CHEBI:30616"/>
        <dbReference type="ChEBI" id="CHEBI:83421"/>
        <dbReference type="ChEBI" id="CHEBI:456216"/>
        <dbReference type="EC" id="2.7.11.1"/>
    </reaction>
</comment>
<dbReference type="InterPro" id="IPR001245">
    <property type="entry name" value="Ser-Thr/Tyr_kinase_cat_dom"/>
</dbReference>
<dbReference type="PANTHER" id="PTHR27002:SF616">
    <property type="entry name" value="RECEPTOR-LIKE SERINE_THREONINE-PROTEIN KINASE"/>
    <property type="match status" value="1"/>
</dbReference>
<dbReference type="GO" id="GO:0005524">
    <property type="term" value="F:ATP binding"/>
    <property type="evidence" value="ECO:0007669"/>
    <property type="project" value="UniProtKB-KW"/>
</dbReference>
<reference evidence="17" key="2">
    <citation type="submission" date="2025-08" db="UniProtKB">
        <authorList>
            <consortium name="RefSeq"/>
        </authorList>
    </citation>
    <scope>IDENTIFICATION</scope>
    <source>
        <tissue evidence="17">Whole plant</tissue>
    </source>
</reference>
<dbReference type="Pfam" id="PF07714">
    <property type="entry name" value="PK_Tyr_Ser-Thr"/>
    <property type="match status" value="1"/>
</dbReference>
<protein>
    <recommendedName>
        <fullName evidence="1">non-specific serine/threonine protein kinase</fullName>
        <ecNumber evidence="1">2.7.11.1</ecNumber>
    </recommendedName>
</protein>
<dbReference type="InterPro" id="IPR000858">
    <property type="entry name" value="S_locus_glycoprot_dom"/>
</dbReference>
<evidence type="ECO:0000256" key="5">
    <source>
        <dbReference type="ARBA" id="ARBA00022741"/>
    </source>
</evidence>
<dbReference type="SUPFAM" id="SSF56112">
    <property type="entry name" value="Protein kinase-like (PK-like)"/>
    <property type="match status" value="1"/>
</dbReference>
<name>A0A6P4B5F0_ARADU</name>
<keyword evidence="13" id="KW-0812">Transmembrane</keyword>
<sequence>MSHPAVWNWNSSQHRKNKTQMMEVVLSLMLISSANFLLTEESQNDSVSSSSGGNETYCDFPGICGPNGNCDVNKPLACGCLDGFTPKSPTAFDSLDYTHGCVRKKPFNCSTDVFVAYAVFQEPTGTSYYHSFFNQSLKAEGCKEKCKSNCSCMAAYTEIESGECKLWSGDLFDVRVIQEGRQYLYIRMPAFDQAEPGGRSHRRSDHKVVGVVVGSAAVVILGMILASWYMLTKKTEPQALEEVRIGEMLSQANEQEGDLELPLLDLSRIAMATDNFSLNNKLGEGGFGPVYKGVLDDGQQIAVKRLSRSSGQGLNEFKTEVKLIAKLRHRNLVKLLGCCIHEEEKLLVYEYMPNRSLDYFIFDQMRKKTLDWPKRFNIICGIARGLLYLHQDSRLRIIHRDLKVSNVLLDSKMNPKISDFGLARSFGGDQSKGNTHRVVGTVGYMAPEYAVHGNFSVKSDVFSFGILLLEIISGRKNRRFYYPSSNVNLYGHAWDLWKQGRSLELVDEWLKETWNVSEVQRCIHISLLCAQQHPQDRPTMSSVVLMLGTEIDLPQPKYPTFFVAESSEGTSSSSCKNELSVTELEPR</sequence>
<dbReference type="Proteomes" id="UP000515211">
    <property type="component" value="Chromosome 8"/>
</dbReference>
<accession>A0A6P4B5F0</accession>
<evidence type="ECO:0000256" key="11">
    <source>
        <dbReference type="ARBA" id="ARBA00048679"/>
    </source>
</evidence>
<keyword evidence="4" id="KW-0732">Signal</keyword>
<dbReference type="KEGG" id="adu:107462470"/>
<dbReference type="FunFam" id="3.30.200.20:FF:000195">
    <property type="entry name" value="G-type lectin S-receptor-like serine/threonine-protein kinase"/>
    <property type="match status" value="1"/>
</dbReference>
<dbReference type="Gene3D" id="1.10.510.10">
    <property type="entry name" value="Transferase(Phosphotransferase) domain 1"/>
    <property type="match status" value="1"/>
</dbReference>
<dbReference type="GO" id="GO:0048544">
    <property type="term" value="P:recognition of pollen"/>
    <property type="evidence" value="ECO:0007669"/>
    <property type="project" value="InterPro"/>
</dbReference>
<evidence type="ECO:0000259" key="14">
    <source>
        <dbReference type="PROSITE" id="PS50011"/>
    </source>
</evidence>
<dbReference type="InterPro" id="IPR008271">
    <property type="entry name" value="Ser/Thr_kinase_AS"/>
</dbReference>
<keyword evidence="3" id="KW-0808">Transferase</keyword>
<evidence type="ECO:0000256" key="9">
    <source>
        <dbReference type="ARBA" id="ARBA00023180"/>
    </source>
</evidence>
<keyword evidence="9" id="KW-0325">Glycoprotein</keyword>
<dbReference type="Pfam" id="PF08276">
    <property type="entry name" value="PAN_2"/>
    <property type="match status" value="1"/>
</dbReference>
<evidence type="ECO:0000256" key="7">
    <source>
        <dbReference type="ARBA" id="ARBA00022840"/>
    </source>
</evidence>
<keyword evidence="5" id="KW-0547">Nucleotide-binding</keyword>
<feature type="region of interest" description="Disordered" evidence="12">
    <location>
        <begin position="567"/>
        <end position="587"/>
    </location>
</feature>
<organism evidence="16 17">
    <name type="scientific">Arachis duranensis</name>
    <name type="common">Wild peanut</name>
    <dbReference type="NCBI Taxonomy" id="130453"/>
    <lineage>
        <taxon>Eukaryota</taxon>
        <taxon>Viridiplantae</taxon>
        <taxon>Streptophyta</taxon>
        <taxon>Embryophyta</taxon>
        <taxon>Tracheophyta</taxon>
        <taxon>Spermatophyta</taxon>
        <taxon>Magnoliopsida</taxon>
        <taxon>eudicotyledons</taxon>
        <taxon>Gunneridae</taxon>
        <taxon>Pentapetalae</taxon>
        <taxon>rosids</taxon>
        <taxon>fabids</taxon>
        <taxon>Fabales</taxon>
        <taxon>Fabaceae</taxon>
        <taxon>Papilionoideae</taxon>
        <taxon>50 kb inversion clade</taxon>
        <taxon>dalbergioids sensu lato</taxon>
        <taxon>Dalbergieae</taxon>
        <taxon>Pterocarpus clade</taxon>
        <taxon>Arachis</taxon>
    </lineage>
</organism>
<dbReference type="InterPro" id="IPR011009">
    <property type="entry name" value="Kinase-like_dom_sf"/>
</dbReference>
<dbReference type="PROSITE" id="PS50948">
    <property type="entry name" value="PAN"/>
    <property type="match status" value="1"/>
</dbReference>
<keyword evidence="8" id="KW-1015">Disulfide bond</keyword>
<dbReference type="GO" id="GO:0005886">
    <property type="term" value="C:plasma membrane"/>
    <property type="evidence" value="ECO:0007669"/>
    <property type="project" value="TreeGrafter"/>
</dbReference>
<dbReference type="GO" id="GO:0004674">
    <property type="term" value="F:protein serine/threonine kinase activity"/>
    <property type="evidence" value="ECO:0007669"/>
    <property type="project" value="UniProtKB-KW"/>
</dbReference>
<feature type="transmembrane region" description="Helical" evidence="13">
    <location>
        <begin position="208"/>
        <end position="231"/>
    </location>
</feature>
<dbReference type="Gene3D" id="3.30.200.20">
    <property type="entry name" value="Phosphorylase Kinase, domain 1"/>
    <property type="match status" value="1"/>
</dbReference>
<comment type="catalytic activity">
    <reaction evidence="10">
        <text>L-threonyl-[protein] + ATP = O-phospho-L-threonyl-[protein] + ADP + H(+)</text>
        <dbReference type="Rhea" id="RHEA:46608"/>
        <dbReference type="Rhea" id="RHEA-COMP:11060"/>
        <dbReference type="Rhea" id="RHEA-COMP:11605"/>
        <dbReference type="ChEBI" id="CHEBI:15378"/>
        <dbReference type="ChEBI" id="CHEBI:30013"/>
        <dbReference type="ChEBI" id="CHEBI:30616"/>
        <dbReference type="ChEBI" id="CHEBI:61977"/>
        <dbReference type="ChEBI" id="CHEBI:456216"/>
        <dbReference type="EC" id="2.7.11.1"/>
    </reaction>
</comment>
<gene>
    <name evidence="17" type="primary">LOC107462470</name>
</gene>
<dbReference type="PANTHER" id="PTHR27002">
    <property type="entry name" value="RECEPTOR-LIKE SERINE/THREONINE-PROTEIN KINASE SD1-8"/>
    <property type="match status" value="1"/>
</dbReference>
<dbReference type="SMART" id="SM00220">
    <property type="entry name" value="S_TKc"/>
    <property type="match status" value="1"/>
</dbReference>
<dbReference type="CDD" id="cd14066">
    <property type="entry name" value="STKc_IRAK"/>
    <property type="match status" value="1"/>
</dbReference>
<evidence type="ECO:0000256" key="8">
    <source>
        <dbReference type="ARBA" id="ARBA00023157"/>
    </source>
</evidence>
<evidence type="ECO:0000313" key="16">
    <source>
        <dbReference type="Proteomes" id="UP000515211"/>
    </source>
</evidence>
<evidence type="ECO:0000256" key="6">
    <source>
        <dbReference type="ARBA" id="ARBA00022777"/>
    </source>
</evidence>
<keyword evidence="13" id="KW-1133">Transmembrane helix</keyword>
<dbReference type="InterPro" id="IPR000719">
    <property type="entry name" value="Prot_kinase_dom"/>
</dbReference>
<evidence type="ECO:0000256" key="4">
    <source>
        <dbReference type="ARBA" id="ARBA00022729"/>
    </source>
</evidence>
<dbReference type="RefSeq" id="XP_015936549.1">
    <property type="nucleotide sequence ID" value="XM_016081063.3"/>
</dbReference>
<evidence type="ECO:0000259" key="15">
    <source>
        <dbReference type="PROSITE" id="PS50948"/>
    </source>
</evidence>
<dbReference type="Pfam" id="PF00954">
    <property type="entry name" value="S_locus_glycop"/>
    <property type="match status" value="1"/>
</dbReference>
<dbReference type="PROSITE" id="PS50011">
    <property type="entry name" value="PROTEIN_KINASE_DOM"/>
    <property type="match status" value="1"/>
</dbReference>
<dbReference type="PROSITE" id="PS00108">
    <property type="entry name" value="PROTEIN_KINASE_ST"/>
    <property type="match status" value="1"/>
</dbReference>
<evidence type="ECO:0000313" key="17">
    <source>
        <dbReference type="RefSeq" id="XP_015936549.1"/>
    </source>
</evidence>
<feature type="domain" description="Protein kinase" evidence="14">
    <location>
        <begin position="276"/>
        <end position="561"/>
    </location>
</feature>
<evidence type="ECO:0000256" key="3">
    <source>
        <dbReference type="ARBA" id="ARBA00022679"/>
    </source>
</evidence>
<keyword evidence="2" id="KW-0723">Serine/threonine-protein kinase</keyword>
<dbReference type="FunFam" id="1.10.510.10:FF:000060">
    <property type="entry name" value="G-type lectin S-receptor-like serine/threonine-protein kinase"/>
    <property type="match status" value="1"/>
</dbReference>
<evidence type="ECO:0000256" key="12">
    <source>
        <dbReference type="SAM" id="MobiDB-lite"/>
    </source>
</evidence>
<feature type="domain" description="Apple" evidence="15">
    <location>
        <begin position="109"/>
        <end position="190"/>
    </location>
</feature>
<evidence type="ECO:0000256" key="1">
    <source>
        <dbReference type="ARBA" id="ARBA00012513"/>
    </source>
</evidence>
<dbReference type="OrthoDB" id="4062651at2759"/>
<keyword evidence="7" id="KW-0067">ATP-binding</keyword>
<dbReference type="GeneID" id="107462470"/>
<proteinExistence type="predicted"/>
<keyword evidence="13" id="KW-0472">Membrane</keyword>
<dbReference type="SMART" id="SM00473">
    <property type="entry name" value="PAN_AP"/>
    <property type="match status" value="1"/>
</dbReference>
<reference evidence="16" key="1">
    <citation type="journal article" date="2016" name="Nat. Genet.">
        <title>The genome sequences of Arachis duranensis and Arachis ipaensis, the diploid ancestors of cultivated peanut.</title>
        <authorList>
            <person name="Bertioli D.J."/>
            <person name="Cannon S.B."/>
            <person name="Froenicke L."/>
            <person name="Huang G."/>
            <person name="Farmer A.D."/>
            <person name="Cannon E.K."/>
            <person name="Liu X."/>
            <person name="Gao D."/>
            <person name="Clevenger J."/>
            <person name="Dash S."/>
            <person name="Ren L."/>
            <person name="Moretzsohn M.C."/>
            <person name="Shirasawa K."/>
            <person name="Huang W."/>
            <person name="Vidigal B."/>
            <person name="Abernathy B."/>
            <person name="Chu Y."/>
            <person name="Niederhuth C.E."/>
            <person name="Umale P."/>
            <person name="Araujo A.C."/>
            <person name="Kozik A."/>
            <person name="Kim K.D."/>
            <person name="Burow M.D."/>
            <person name="Varshney R.K."/>
            <person name="Wang X."/>
            <person name="Zhang X."/>
            <person name="Barkley N."/>
            <person name="Guimaraes P.M."/>
            <person name="Isobe S."/>
            <person name="Guo B."/>
            <person name="Liao B."/>
            <person name="Stalker H.T."/>
            <person name="Schmitz R.J."/>
            <person name="Scheffler B.E."/>
            <person name="Leal-Bertioli S.C."/>
            <person name="Xun X."/>
            <person name="Jackson S.A."/>
            <person name="Michelmore R."/>
            <person name="Ozias-Akins P."/>
        </authorList>
    </citation>
    <scope>NUCLEOTIDE SEQUENCE [LARGE SCALE GENOMIC DNA]</scope>
    <source>
        <strain evidence="16">cv. V14167</strain>
    </source>
</reference>
<dbReference type="CDD" id="cd01098">
    <property type="entry name" value="PAN_AP_plant"/>
    <property type="match status" value="1"/>
</dbReference>
<dbReference type="AlphaFoldDB" id="A0A6P4B5F0"/>
<keyword evidence="16" id="KW-1185">Reference proteome</keyword>
<evidence type="ECO:0000256" key="13">
    <source>
        <dbReference type="SAM" id="Phobius"/>
    </source>
</evidence>